<name>A0A7I4YJW7_HAECO</name>
<dbReference type="PANTHER" id="PTHR31357">
    <property type="entry name" value="SERPENTINE RECEPTOR CLASS ALPHA-10"/>
    <property type="match status" value="1"/>
</dbReference>
<proteinExistence type="predicted"/>
<dbReference type="PANTHER" id="PTHR31357:SF18">
    <property type="entry name" value="SERPENTINE RECEPTOR, CLASS T"/>
    <property type="match status" value="1"/>
</dbReference>
<dbReference type="GO" id="GO:0004984">
    <property type="term" value="F:olfactory receptor activity"/>
    <property type="evidence" value="ECO:0007669"/>
    <property type="project" value="TreeGrafter"/>
</dbReference>
<feature type="transmembrane region" description="Helical" evidence="5">
    <location>
        <begin position="121"/>
        <end position="143"/>
    </location>
</feature>
<dbReference type="OrthoDB" id="5820030at2759"/>
<feature type="transmembrane region" description="Helical" evidence="5">
    <location>
        <begin position="217"/>
        <end position="242"/>
    </location>
</feature>
<feature type="transmembrane region" description="Helical" evidence="5">
    <location>
        <begin position="65"/>
        <end position="86"/>
    </location>
</feature>
<dbReference type="InterPro" id="IPR019408">
    <property type="entry name" value="7TM_GPCR_serpentine_rcpt_Srab"/>
</dbReference>
<evidence type="ECO:0000256" key="3">
    <source>
        <dbReference type="ARBA" id="ARBA00022989"/>
    </source>
</evidence>
<dbReference type="AlphaFoldDB" id="A0A7I4YJW7"/>
<feature type="transmembrane region" description="Helical" evidence="5">
    <location>
        <begin position="20"/>
        <end position="45"/>
    </location>
</feature>
<dbReference type="Proteomes" id="UP000025227">
    <property type="component" value="Unplaced"/>
</dbReference>
<reference evidence="7" key="1">
    <citation type="submission" date="2020-12" db="UniProtKB">
        <authorList>
            <consortium name="WormBaseParasite"/>
        </authorList>
    </citation>
    <scope>IDENTIFICATION</scope>
    <source>
        <strain evidence="7">MHco3</strain>
    </source>
</reference>
<feature type="transmembrane region" description="Helical" evidence="5">
    <location>
        <begin position="163"/>
        <end position="187"/>
    </location>
</feature>
<keyword evidence="4 5" id="KW-0472">Membrane</keyword>
<protein>
    <submittedName>
        <fullName evidence="7">Serpentine receptor class gamma</fullName>
    </submittedName>
</protein>
<dbReference type="GO" id="GO:0016020">
    <property type="term" value="C:membrane"/>
    <property type="evidence" value="ECO:0007669"/>
    <property type="project" value="UniProtKB-SubCell"/>
</dbReference>
<accession>A0A7I4YJW7</accession>
<sequence>TGAKLDRPSNCSEYEPFVTFWPLHLSLLFQVIAGLLSAVLGGYTLTQCKALYFHVNCKLMHLWKYLYSSTPCAIATSAFTCTILRFPLTTSYIAIVILQFMMVLERLIAMFKKADYEKSGCLLGVIFLVFGVVTSTMVTLWSVQPETFSNFYSYCSSGSTRTIARLTIINISLCVICALSLTGTLLLKVYNKYALERKTYSLGDSFQLRENQHIIQFLYPLSIYQGIFLFLFTSVGVVAAMFREQLAVITFRTIFASIYVIPYYTASTPLVILWIINEARKQKTKRLDELRNVKNERELYFSNCSKLWNKA</sequence>
<dbReference type="WBParaSite" id="HCON_00102670-00001">
    <property type="protein sequence ID" value="HCON_00102670-00001"/>
    <property type="gene ID" value="HCON_00102670"/>
</dbReference>
<feature type="transmembrane region" description="Helical" evidence="5">
    <location>
        <begin position="254"/>
        <end position="276"/>
    </location>
</feature>
<keyword evidence="2 5" id="KW-0812">Transmembrane</keyword>
<comment type="subcellular location">
    <subcellularLocation>
        <location evidence="1">Membrane</location>
        <topology evidence="1">Multi-pass membrane protein</topology>
    </subcellularLocation>
</comment>
<keyword evidence="3 5" id="KW-1133">Transmembrane helix</keyword>
<evidence type="ECO:0000256" key="4">
    <source>
        <dbReference type="ARBA" id="ARBA00023136"/>
    </source>
</evidence>
<keyword evidence="6" id="KW-1185">Reference proteome</keyword>
<evidence type="ECO:0000313" key="6">
    <source>
        <dbReference type="Proteomes" id="UP000025227"/>
    </source>
</evidence>
<dbReference type="OMA" id="LWIINEA"/>
<dbReference type="Pfam" id="PF10292">
    <property type="entry name" value="7TM_GPCR_Srab"/>
    <property type="match status" value="1"/>
</dbReference>
<dbReference type="InterPro" id="IPR051080">
    <property type="entry name" value="Nematode_rcpt-like_serp_alpha"/>
</dbReference>
<evidence type="ECO:0000256" key="1">
    <source>
        <dbReference type="ARBA" id="ARBA00004141"/>
    </source>
</evidence>
<evidence type="ECO:0000313" key="7">
    <source>
        <dbReference type="WBParaSite" id="HCON_00102670-00001"/>
    </source>
</evidence>
<evidence type="ECO:0000256" key="5">
    <source>
        <dbReference type="SAM" id="Phobius"/>
    </source>
</evidence>
<organism evidence="6 7">
    <name type="scientific">Haemonchus contortus</name>
    <name type="common">Barber pole worm</name>
    <dbReference type="NCBI Taxonomy" id="6289"/>
    <lineage>
        <taxon>Eukaryota</taxon>
        <taxon>Metazoa</taxon>
        <taxon>Ecdysozoa</taxon>
        <taxon>Nematoda</taxon>
        <taxon>Chromadorea</taxon>
        <taxon>Rhabditida</taxon>
        <taxon>Rhabditina</taxon>
        <taxon>Rhabditomorpha</taxon>
        <taxon>Strongyloidea</taxon>
        <taxon>Trichostrongylidae</taxon>
        <taxon>Haemonchus</taxon>
    </lineage>
</organism>
<evidence type="ECO:0000256" key="2">
    <source>
        <dbReference type="ARBA" id="ARBA00022692"/>
    </source>
</evidence>
<feature type="transmembrane region" description="Helical" evidence="5">
    <location>
        <begin position="92"/>
        <end position="109"/>
    </location>
</feature>